<proteinExistence type="predicted"/>
<feature type="non-terminal residue" evidence="1">
    <location>
        <position position="76"/>
    </location>
</feature>
<evidence type="ECO:0000313" key="2">
    <source>
        <dbReference type="Proteomes" id="UP000789702"/>
    </source>
</evidence>
<accession>A0ACA9LW84</accession>
<reference evidence="1" key="1">
    <citation type="submission" date="2021-06" db="EMBL/GenBank/DDBJ databases">
        <authorList>
            <person name="Kallberg Y."/>
            <person name="Tangrot J."/>
            <person name="Rosling A."/>
        </authorList>
    </citation>
    <scope>NUCLEOTIDE SEQUENCE</scope>
    <source>
        <strain evidence="1">IL203A</strain>
    </source>
</reference>
<gene>
    <name evidence="1" type="ORF">DHETER_LOCUS5391</name>
</gene>
<organism evidence="1 2">
    <name type="scientific">Dentiscutata heterogama</name>
    <dbReference type="NCBI Taxonomy" id="1316150"/>
    <lineage>
        <taxon>Eukaryota</taxon>
        <taxon>Fungi</taxon>
        <taxon>Fungi incertae sedis</taxon>
        <taxon>Mucoromycota</taxon>
        <taxon>Glomeromycotina</taxon>
        <taxon>Glomeromycetes</taxon>
        <taxon>Diversisporales</taxon>
        <taxon>Gigasporaceae</taxon>
        <taxon>Dentiscutata</taxon>
    </lineage>
</organism>
<comment type="caution">
    <text evidence="1">The sequence shown here is derived from an EMBL/GenBank/DDBJ whole genome shotgun (WGS) entry which is preliminary data.</text>
</comment>
<keyword evidence="2" id="KW-1185">Reference proteome</keyword>
<evidence type="ECO:0000313" key="1">
    <source>
        <dbReference type="EMBL" id="CAG8554958.1"/>
    </source>
</evidence>
<name>A0ACA9LW84_9GLOM</name>
<protein>
    <submittedName>
        <fullName evidence="1">6031_t:CDS:1</fullName>
    </submittedName>
</protein>
<dbReference type="Proteomes" id="UP000789702">
    <property type="component" value="Unassembled WGS sequence"/>
</dbReference>
<sequence length="76" mass="8775">MTRQNISQSVQRDTTSLQNISVNTQRSVSRIINQNNTLSPDRLQDIQINITNRQENCQQIIADDDALRETFKDVQT</sequence>
<dbReference type="EMBL" id="CAJVPU010005974">
    <property type="protein sequence ID" value="CAG8554958.1"/>
    <property type="molecule type" value="Genomic_DNA"/>
</dbReference>